<keyword evidence="1" id="KW-1133">Transmembrane helix</keyword>
<sequence length="313" mass="34776">MLSAELLSVHRPSSILFRPHHTLIALSVQRVRLVTSMDASFNITSTFRRNLVNVNDSKPLLPAQPTHGDRSFSVTWYTGPYFSSRAPLRLSSAVPHRHRLDSASTMHSGDNTTIWTALWSLDEELSSWTGKSARSSGGGEELVWAANMSIRRRSPQYFIDFHDLNSVARIVQCSYTLSMLSALTILKNDFAVITNANVRSSPRRRPCPTMPPQVDVGDLLLDNASFRGSVEFLCATNRALHALVNVTTLLAIDLILHTPSIMVFRTHHQRSRSYASPLVYFAVAVLPTAILTASDGAYGRGESRISGRWCLVR</sequence>
<keyword evidence="1" id="KW-0812">Transmembrane</keyword>
<evidence type="ECO:0000313" key="2">
    <source>
        <dbReference type="EMBL" id="RDB26507.1"/>
    </source>
</evidence>
<reference evidence="2" key="1">
    <citation type="submission" date="2018-04" db="EMBL/GenBank/DDBJ databases">
        <title>Whole genome sequencing of Hypsizygus marmoreus.</title>
        <authorList>
            <person name="Choi I.-G."/>
            <person name="Min B."/>
            <person name="Kim J.-G."/>
            <person name="Kim S."/>
            <person name="Oh Y.-L."/>
            <person name="Kong W.-S."/>
            <person name="Park H."/>
            <person name="Jeong J."/>
            <person name="Song E.-S."/>
        </authorList>
    </citation>
    <scope>NUCLEOTIDE SEQUENCE [LARGE SCALE GENOMIC DNA]</scope>
    <source>
        <strain evidence="2">51987-8</strain>
    </source>
</reference>
<feature type="transmembrane region" description="Helical" evidence="1">
    <location>
        <begin position="239"/>
        <end position="256"/>
    </location>
</feature>
<accession>A0A369K178</accession>
<dbReference type="Proteomes" id="UP000076154">
    <property type="component" value="Unassembled WGS sequence"/>
</dbReference>
<dbReference type="EMBL" id="LUEZ02000029">
    <property type="protein sequence ID" value="RDB26507.1"/>
    <property type="molecule type" value="Genomic_DNA"/>
</dbReference>
<comment type="caution">
    <text evidence="2">The sequence shown here is derived from an EMBL/GenBank/DDBJ whole genome shotgun (WGS) entry which is preliminary data.</text>
</comment>
<organism evidence="2 3">
    <name type="scientific">Hypsizygus marmoreus</name>
    <name type="common">White beech mushroom</name>
    <name type="synonym">Agaricus marmoreus</name>
    <dbReference type="NCBI Taxonomy" id="39966"/>
    <lineage>
        <taxon>Eukaryota</taxon>
        <taxon>Fungi</taxon>
        <taxon>Dikarya</taxon>
        <taxon>Basidiomycota</taxon>
        <taxon>Agaricomycotina</taxon>
        <taxon>Agaricomycetes</taxon>
        <taxon>Agaricomycetidae</taxon>
        <taxon>Agaricales</taxon>
        <taxon>Tricholomatineae</taxon>
        <taxon>Lyophyllaceae</taxon>
        <taxon>Hypsizygus</taxon>
    </lineage>
</organism>
<name>A0A369K178_HYPMA</name>
<feature type="transmembrane region" description="Helical" evidence="1">
    <location>
        <begin position="277"/>
        <end position="294"/>
    </location>
</feature>
<keyword evidence="3" id="KW-1185">Reference proteome</keyword>
<dbReference type="AlphaFoldDB" id="A0A369K178"/>
<evidence type="ECO:0000313" key="3">
    <source>
        <dbReference type="Proteomes" id="UP000076154"/>
    </source>
</evidence>
<dbReference type="InParanoid" id="A0A369K178"/>
<proteinExistence type="predicted"/>
<evidence type="ECO:0000256" key="1">
    <source>
        <dbReference type="SAM" id="Phobius"/>
    </source>
</evidence>
<gene>
    <name evidence="2" type="ORF">Hypma_005608</name>
</gene>
<keyword evidence="1" id="KW-0472">Membrane</keyword>
<protein>
    <submittedName>
        <fullName evidence="2">Uncharacterized protein</fullName>
    </submittedName>
</protein>